<dbReference type="Pfam" id="PF13243">
    <property type="entry name" value="SQHop_cyclase_C"/>
    <property type="match status" value="1"/>
</dbReference>
<dbReference type="Gene3D" id="1.50.10.20">
    <property type="match status" value="2"/>
</dbReference>
<dbReference type="AlphaFoldDB" id="A0A450ZJH7"/>
<dbReference type="InterPro" id="IPR008930">
    <property type="entry name" value="Terpenoid_cyclase/PrenylTrfase"/>
</dbReference>
<evidence type="ECO:0000259" key="6">
    <source>
        <dbReference type="Pfam" id="PF13249"/>
    </source>
</evidence>
<dbReference type="PANTHER" id="PTHR11764">
    <property type="entry name" value="TERPENE CYCLASE/MUTASE FAMILY MEMBER"/>
    <property type="match status" value="1"/>
</dbReference>
<dbReference type="NCBIfam" id="TIGR01507">
    <property type="entry name" value="hopene_cyclase"/>
    <property type="match status" value="1"/>
</dbReference>
<feature type="domain" description="Squalene cyclase C-terminal" evidence="5">
    <location>
        <begin position="335"/>
        <end position="651"/>
    </location>
</feature>
<sequence>MSRPPLKDMVETVLKLNEKIVSFEKPSLRSPWKEALRTSVNKARHALLNLQHPKGYWCFELEADNTMPSEYILMMHFMGEVDKKLQGKLAHYMRLRQQPDGGWPLYYGGFSDISCTVKVYYALKLSGDDPNAPHMQKARELILKKGGASRCNVFTRLMLAMFEQIPWRGVPYIPAEIILLPKWFPFHLDKVSYWTRTVLVPLTILYTLKAKAENPNQVHIPELFTIDPEKEKNYFPIRSRMNRVFLILERTIRRIDPIIPKAVRNKAIKRTEDWFIERLNGENGLGAIMPAMINAHEALKLLGYEKEHPLRKQTKAALEGLLIEQGEETYCQPCMSPIWDTSLTMLALLETQDEEIIEPLKAACGWLVSQQVTDEPGDWRKARPDLPGGGWAFQFHNPYYPDLDDTAVVGWAMHYYDPVTYKNAMEKAAAWIIGMQSRNGGFAAFDADNMHYILNEIPFADHGALLDPPTSDVTARCITFLTRYNHEAYKPIVNKALKFLEEEQEEFGAWFGRWGTNYIYGTWSVLVALKNAEVDPKHAMVRRAVAWLKSKQNKDGGWGETNDSYETNLLSGVGERSTAFQTAWALLGLMAAGELNSNEIKQGIEYLLYHQKEDGLWHDPEFTAPGFPRIFYLKYHGYDKFFPVWAVAQYNRLAFSDISGA</sequence>
<accession>A0A450ZJH7</accession>
<dbReference type="SFLD" id="SFLDG01016">
    <property type="entry name" value="Prenyltransferase_Like_2"/>
    <property type="match status" value="1"/>
</dbReference>
<evidence type="ECO:0000313" key="8">
    <source>
        <dbReference type="EMBL" id="VFK55786.1"/>
    </source>
</evidence>
<dbReference type="EMBL" id="CAADFV010000033">
    <property type="protein sequence ID" value="VFK55786.1"/>
    <property type="molecule type" value="Genomic_DNA"/>
</dbReference>
<comment type="similarity">
    <text evidence="2">Belongs to the terpene cyclase/mutase family.</text>
</comment>
<dbReference type="PANTHER" id="PTHR11764:SF20">
    <property type="entry name" value="LANOSTEROL SYNTHASE"/>
    <property type="match status" value="1"/>
</dbReference>
<keyword evidence="4" id="KW-0413">Isomerase</keyword>
<dbReference type="GO" id="GO:0016866">
    <property type="term" value="F:intramolecular transferase activity"/>
    <property type="evidence" value="ECO:0007669"/>
    <property type="project" value="InterPro"/>
</dbReference>
<keyword evidence="3" id="KW-0677">Repeat</keyword>
<dbReference type="UniPathway" id="UPA00337"/>
<dbReference type="InterPro" id="IPR018333">
    <property type="entry name" value="Squalene_cyclase"/>
</dbReference>
<evidence type="ECO:0000259" key="5">
    <source>
        <dbReference type="Pfam" id="PF13243"/>
    </source>
</evidence>
<protein>
    <submittedName>
        <fullName evidence="7">Squalene-hopene/tetraprenyl-beta-curcumene cyclase</fullName>
    </submittedName>
</protein>
<dbReference type="CDD" id="cd02892">
    <property type="entry name" value="SQCY_1"/>
    <property type="match status" value="1"/>
</dbReference>
<feature type="domain" description="Squalene cyclase N-terminal" evidence="6">
    <location>
        <begin position="40"/>
        <end position="325"/>
    </location>
</feature>
<evidence type="ECO:0000256" key="1">
    <source>
        <dbReference type="ARBA" id="ARBA00004999"/>
    </source>
</evidence>
<reference evidence="7" key="1">
    <citation type="submission" date="2019-02" db="EMBL/GenBank/DDBJ databases">
        <authorList>
            <person name="Gruber-Vodicka R. H."/>
            <person name="Seah K. B. B."/>
        </authorList>
    </citation>
    <scope>NUCLEOTIDE SEQUENCE</scope>
    <source>
        <strain evidence="8">BECK_BY2</strain>
        <strain evidence="7">BECK_BY3</strain>
    </source>
</reference>
<organism evidence="7">
    <name type="scientific">Candidatus Kentrum sp. TUN</name>
    <dbReference type="NCBI Taxonomy" id="2126343"/>
    <lineage>
        <taxon>Bacteria</taxon>
        <taxon>Pseudomonadati</taxon>
        <taxon>Pseudomonadota</taxon>
        <taxon>Gammaproteobacteria</taxon>
        <taxon>Candidatus Kentrum</taxon>
    </lineage>
</organism>
<dbReference type="EMBL" id="CAADFY010000032">
    <property type="protein sequence ID" value="VFK53907.1"/>
    <property type="molecule type" value="Genomic_DNA"/>
</dbReference>
<gene>
    <name evidence="8" type="ORF">BECKTUN1418E_GA0071001_10334</name>
    <name evidence="7" type="ORF">BECKTUN1418F_GA0071002_10324</name>
</gene>
<dbReference type="SUPFAM" id="SSF48239">
    <property type="entry name" value="Terpenoid cyclases/Protein prenyltransferases"/>
    <property type="match status" value="2"/>
</dbReference>
<name>A0A450ZJH7_9GAMM</name>
<proteinExistence type="inferred from homology"/>
<dbReference type="NCBIfam" id="TIGR01787">
    <property type="entry name" value="squalene_cyclas"/>
    <property type="match status" value="1"/>
</dbReference>
<evidence type="ECO:0000256" key="3">
    <source>
        <dbReference type="ARBA" id="ARBA00022737"/>
    </source>
</evidence>
<comment type="pathway">
    <text evidence="1">Secondary metabolite biosynthesis; hopanoid biosynthesis.</text>
</comment>
<dbReference type="GO" id="GO:0005811">
    <property type="term" value="C:lipid droplet"/>
    <property type="evidence" value="ECO:0007669"/>
    <property type="project" value="InterPro"/>
</dbReference>
<dbReference type="InterPro" id="IPR032697">
    <property type="entry name" value="SQ_cyclase_N"/>
</dbReference>
<dbReference type="InterPro" id="IPR032696">
    <property type="entry name" value="SQ_cyclase_C"/>
</dbReference>
<dbReference type="Pfam" id="PF13249">
    <property type="entry name" value="SQHop_cyclase_N"/>
    <property type="match status" value="1"/>
</dbReference>
<dbReference type="GO" id="GO:0016104">
    <property type="term" value="P:triterpenoid biosynthetic process"/>
    <property type="evidence" value="ECO:0007669"/>
    <property type="project" value="InterPro"/>
</dbReference>
<evidence type="ECO:0000256" key="2">
    <source>
        <dbReference type="ARBA" id="ARBA00009755"/>
    </source>
</evidence>
<evidence type="ECO:0000313" key="7">
    <source>
        <dbReference type="EMBL" id="VFK53907.1"/>
    </source>
</evidence>
<dbReference type="InterPro" id="IPR006400">
    <property type="entry name" value="Hopene-cyclase"/>
</dbReference>
<evidence type="ECO:0000256" key="4">
    <source>
        <dbReference type="ARBA" id="ARBA00023235"/>
    </source>
</evidence>